<dbReference type="OrthoDB" id="9786424at2"/>
<evidence type="ECO:0000313" key="2">
    <source>
        <dbReference type="Proteomes" id="UP000306229"/>
    </source>
</evidence>
<dbReference type="EMBL" id="CP040749">
    <property type="protein sequence ID" value="QCX37689.1"/>
    <property type="molecule type" value="Genomic_DNA"/>
</dbReference>
<dbReference type="GO" id="GO:0008237">
    <property type="term" value="F:metallopeptidase activity"/>
    <property type="evidence" value="ECO:0007669"/>
    <property type="project" value="InterPro"/>
</dbReference>
<dbReference type="SUPFAM" id="SSF55486">
    <property type="entry name" value="Metalloproteases ('zincins'), catalytic domain"/>
    <property type="match status" value="1"/>
</dbReference>
<dbReference type="PANTHER" id="PTHR30164:SF2">
    <property type="entry name" value="PROTEIN MTFA"/>
    <property type="match status" value="1"/>
</dbReference>
<accession>A0A5B7TLS1</accession>
<dbReference type="Gene3D" id="1.10.472.150">
    <property type="entry name" value="Glucose-regulated metallo-peptidase M90, N-terminal domain"/>
    <property type="match status" value="1"/>
</dbReference>
<dbReference type="Gene3D" id="3.40.390.10">
    <property type="entry name" value="Collagenase (Catalytic Domain)"/>
    <property type="match status" value="1"/>
</dbReference>
<proteinExistence type="predicted"/>
<dbReference type="PANTHER" id="PTHR30164">
    <property type="entry name" value="MTFA PEPTIDASE"/>
    <property type="match status" value="1"/>
</dbReference>
<dbReference type="KEGG" id="fbe:FF125_04285"/>
<sequence>MIELVSLVFGATNLNRFVLFPNFMFGAQRAIIADNFPFYNNLSIIDKRCFEHRVLKFIEAHNFIGRDGIVITKKMELLIASTAVMLTFGMRRYLFSQFDNIVIYPKNYVSKVTNRRHQGETNPRLGTIVFSWDNFMDGIEIEENNLNLGLHELTHAMHFSFLKESSFTSVVFLDHFTALLERMKDKKLQRKIVKSGYLRQYGFKNQFEFLSVVVEHFFETPHEFNQKLPEVYKMVKQMMNLDTLKMSSRRSA</sequence>
<dbReference type="Proteomes" id="UP000306229">
    <property type="component" value="Chromosome"/>
</dbReference>
<reference evidence="1 2" key="1">
    <citation type="submission" date="2019-05" db="EMBL/GenBank/DDBJ databases">
        <title>Algicella ahnfeltiae gen. nov., sp. nov., a novel marine bacterium of the family Flavobacteriaceae isolated from a red alga.</title>
        <authorList>
            <person name="Nedashkovskaya O.I."/>
            <person name="Kukhlevskiy A.D."/>
            <person name="Kim S.-G."/>
            <person name="Zhukova N.V."/>
            <person name="Mikhailov V.V."/>
        </authorList>
    </citation>
    <scope>NUCLEOTIDE SEQUENCE [LARGE SCALE GENOMIC DNA]</scope>
    <source>
        <strain evidence="1 2">10Alg115</strain>
    </source>
</reference>
<protein>
    <submittedName>
        <fullName evidence="1">Zinc-dependent peptidase</fullName>
    </submittedName>
</protein>
<name>A0A5B7TLS1_9FLAO</name>
<keyword evidence="2" id="KW-1185">Reference proteome</keyword>
<evidence type="ECO:0000313" key="1">
    <source>
        <dbReference type="EMBL" id="QCX37689.1"/>
    </source>
</evidence>
<dbReference type="GO" id="GO:0005829">
    <property type="term" value="C:cytosol"/>
    <property type="evidence" value="ECO:0007669"/>
    <property type="project" value="TreeGrafter"/>
</dbReference>
<dbReference type="AlphaFoldDB" id="A0A5B7TLS1"/>
<dbReference type="Pfam" id="PF06167">
    <property type="entry name" value="Peptidase_M90"/>
    <property type="match status" value="1"/>
</dbReference>
<dbReference type="GO" id="GO:0004177">
    <property type="term" value="F:aminopeptidase activity"/>
    <property type="evidence" value="ECO:0007669"/>
    <property type="project" value="TreeGrafter"/>
</dbReference>
<gene>
    <name evidence="1" type="ORF">FF125_04285</name>
</gene>
<dbReference type="RefSeq" id="WP_138948618.1">
    <property type="nucleotide sequence ID" value="NZ_CP040749.1"/>
</dbReference>
<dbReference type="InterPro" id="IPR010384">
    <property type="entry name" value="MtfA_fam"/>
</dbReference>
<dbReference type="CDD" id="cd20170">
    <property type="entry name" value="Peptidase_M90-like"/>
    <property type="match status" value="1"/>
</dbReference>
<dbReference type="InterPro" id="IPR042252">
    <property type="entry name" value="MtfA_N"/>
</dbReference>
<dbReference type="InterPro" id="IPR024079">
    <property type="entry name" value="MetalloPept_cat_dom_sf"/>
</dbReference>
<organism evidence="1 2">
    <name type="scientific">Aureibaculum algae</name>
    <dbReference type="NCBI Taxonomy" id="2584122"/>
    <lineage>
        <taxon>Bacteria</taxon>
        <taxon>Pseudomonadati</taxon>
        <taxon>Bacteroidota</taxon>
        <taxon>Flavobacteriia</taxon>
        <taxon>Flavobacteriales</taxon>
        <taxon>Flavobacteriaceae</taxon>
        <taxon>Aureibaculum</taxon>
    </lineage>
</organism>